<sequence>MGIALVAFLIHWRFKDNVSGGQELALVVGLLALVALFSWLTMQPRLVEPNEASPESLD</sequence>
<keyword evidence="1" id="KW-1133">Transmembrane helix</keyword>
<keyword evidence="1" id="KW-0812">Transmembrane</keyword>
<dbReference type="AlphaFoldDB" id="A0A1Y6EB57"/>
<proteinExistence type="predicted"/>
<evidence type="ECO:0000313" key="3">
    <source>
        <dbReference type="Proteomes" id="UP000194420"/>
    </source>
</evidence>
<keyword evidence="1" id="KW-0472">Membrane</keyword>
<dbReference type="RefSeq" id="WP_159456553.1">
    <property type="nucleotide sequence ID" value="NZ_FXWG01000001.1"/>
</dbReference>
<evidence type="ECO:0000256" key="1">
    <source>
        <dbReference type="SAM" id="Phobius"/>
    </source>
</evidence>
<dbReference type="EMBL" id="FXWG01000001">
    <property type="protein sequence ID" value="SMQ57852.1"/>
    <property type="molecule type" value="Genomic_DNA"/>
</dbReference>
<gene>
    <name evidence="2" type="ORF">SAMN06297468_0065</name>
</gene>
<feature type="transmembrane region" description="Helical" evidence="1">
    <location>
        <begin position="24"/>
        <end position="42"/>
    </location>
</feature>
<organism evidence="2 3">
    <name type="scientific">Altererythrobacter xiamenensis</name>
    <dbReference type="NCBI Taxonomy" id="1316679"/>
    <lineage>
        <taxon>Bacteria</taxon>
        <taxon>Pseudomonadati</taxon>
        <taxon>Pseudomonadota</taxon>
        <taxon>Alphaproteobacteria</taxon>
        <taxon>Sphingomonadales</taxon>
        <taxon>Erythrobacteraceae</taxon>
        <taxon>Altererythrobacter</taxon>
    </lineage>
</organism>
<protein>
    <submittedName>
        <fullName evidence="2">Uncharacterized protein</fullName>
    </submittedName>
</protein>
<reference evidence="3" key="1">
    <citation type="submission" date="2017-04" db="EMBL/GenBank/DDBJ databases">
        <authorList>
            <person name="Varghese N."/>
            <person name="Submissions S."/>
        </authorList>
    </citation>
    <scope>NUCLEOTIDE SEQUENCE [LARGE SCALE GENOMIC DNA]</scope>
</reference>
<keyword evidence="3" id="KW-1185">Reference proteome</keyword>
<dbReference type="Proteomes" id="UP000194420">
    <property type="component" value="Unassembled WGS sequence"/>
</dbReference>
<name>A0A1Y6EB57_9SPHN</name>
<accession>A0A1Y6EB57</accession>
<evidence type="ECO:0000313" key="2">
    <source>
        <dbReference type="EMBL" id="SMQ57852.1"/>
    </source>
</evidence>